<comment type="caution">
    <text evidence="1">The sequence shown here is derived from an EMBL/GenBank/DDBJ whole genome shotgun (WGS) entry which is preliminary data.</text>
</comment>
<protein>
    <submittedName>
        <fullName evidence="1">Uncharacterized protein</fullName>
    </submittedName>
</protein>
<reference evidence="1" key="1">
    <citation type="journal article" date="2014" name="Front. Microbiol.">
        <title>High frequency of phylogenetically diverse reductive dehalogenase-homologous genes in deep subseafloor sedimentary metagenomes.</title>
        <authorList>
            <person name="Kawai M."/>
            <person name="Futagami T."/>
            <person name="Toyoda A."/>
            <person name="Takaki Y."/>
            <person name="Nishi S."/>
            <person name="Hori S."/>
            <person name="Arai W."/>
            <person name="Tsubouchi T."/>
            <person name="Morono Y."/>
            <person name="Uchiyama I."/>
            <person name="Ito T."/>
            <person name="Fujiyama A."/>
            <person name="Inagaki F."/>
            <person name="Takami H."/>
        </authorList>
    </citation>
    <scope>NUCLEOTIDE SEQUENCE</scope>
    <source>
        <strain evidence="1">Expedition CK06-06</strain>
    </source>
</reference>
<feature type="non-terminal residue" evidence="1">
    <location>
        <position position="33"/>
    </location>
</feature>
<dbReference type="AlphaFoldDB" id="X1HUH9"/>
<dbReference type="EMBL" id="BARU01032614">
    <property type="protein sequence ID" value="GAH73117.1"/>
    <property type="molecule type" value="Genomic_DNA"/>
</dbReference>
<name>X1HUH9_9ZZZZ</name>
<accession>X1HUH9</accession>
<proteinExistence type="predicted"/>
<evidence type="ECO:0000313" key="1">
    <source>
        <dbReference type="EMBL" id="GAH73117.1"/>
    </source>
</evidence>
<gene>
    <name evidence="1" type="ORF">S03H2_51413</name>
</gene>
<sequence length="33" mass="3376">MAVDPVPSLWNDDDSAEISAINFGIGNAGSIKA</sequence>
<organism evidence="1">
    <name type="scientific">marine sediment metagenome</name>
    <dbReference type="NCBI Taxonomy" id="412755"/>
    <lineage>
        <taxon>unclassified sequences</taxon>
        <taxon>metagenomes</taxon>
        <taxon>ecological metagenomes</taxon>
    </lineage>
</organism>